<accession>A0ABQ4JHX0</accession>
<dbReference type="PANTHER" id="PTHR30013:SF5">
    <property type="entry name" value="HYDROGENASE SMALL SUBUNIT"/>
    <property type="match status" value="1"/>
</dbReference>
<dbReference type="PIRSF" id="PIRSF000310">
    <property type="entry name" value="NiFe_hyd_ssu"/>
    <property type="match status" value="1"/>
</dbReference>
<feature type="compositionally biased region" description="Basic and acidic residues" evidence="11">
    <location>
        <begin position="361"/>
        <end position="373"/>
    </location>
</feature>
<keyword evidence="6" id="KW-0479">Metal-binding</keyword>
<evidence type="ECO:0000259" key="12">
    <source>
        <dbReference type="Pfam" id="PF01058"/>
    </source>
</evidence>
<keyword evidence="10" id="KW-0411">Iron-sulfur</keyword>
<evidence type="ECO:0000256" key="1">
    <source>
        <dbReference type="ARBA" id="ARBA00001966"/>
    </source>
</evidence>
<feature type="domain" description="NADH:ubiquinone oxidoreductase-like 20kDa subunit" evidence="12">
    <location>
        <begin position="31"/>
        <end position="199"/>
    </location>
</feature>
<dbReference type="InterPro" id="IPR027394">
    <property type="entry name" value="Cytochrome-c3_hydrogenase_C"/>
</dbReference>
<comment type="caution">
    <text evidence="14">The sequence shown here is derived from an EMBL/GenBank/DDBJ whole genome shotgun (WGS) entry which is preliminary data.</text>
</comment>
<keyword evidence="15" id="KW-1185">Reference proteome</keyword>
<keyword evidence="5" id="KW-0004">4Fe-4S</keyword>
<evidence type="ECO:0000256" key="9">
    <source>
        <dbReference type="ARBA" id="ARBA00023004"/>
    </source>
</evidence>
<comment type="similarity">
    <text evidence="3">Belongs to the [NiFe]/[NiFeSe] hydrogenase small subunit family.</text>
</comment>
<organism evidence="14 15">
    <name type="scientific">Micromonospora qiuiae</name>
    <dbReference type="NCBI Taxonomy" id="502268"/>
    <lineage>
        <taxon>Bacteria</taxon>
        <taxon>Bacillati</taxon>
        <taxon>Actinomycetota</taxon>
        <taxon>Actinomycetes</taxon>
        <taxon>Micromonosporales</taxon>
        <taxon>Micromonosporaceae</taxon>
        <taxon>Micromonospora</taxon>
    </lineage>
</organism>
<evidence type="ECO:0000256" key="3">
    <source>
        <dbReference type="ARBA" id="ARBA00006605"/>
    </source>
</evidence>
<evidence type="ECO:0000256" key="4">
    <source>
        <dbReference type="ARBA" id="ARBA00011771"/>
    </source>
</evidence>
<dbReference type="SUPFAM" id="SSF56770">
    <property type="entry name" value="HydA/Nqo6-like"/>
    <property type="match status" value="1"/>
</dbReference>
<protein>
    <submittedName>
        <fullName evidence="14">Hydrogenase small subunit</fullName>
    </submittedName>
</protein>
<evidence type="ECO:0000313" key="14">
    <source>
        <dbReference type="EMBL" id="GIJ30214.1"/>
    </source>
</evidence>
<dbReference type="InterPro" id="IPR037148">
    <property type="entry name" value="NiFe-Hase_small_C_sf"/>
</dbReference>
<keyword evidence="7" id="KW-0732">Signal</keyword>
<keyword evidence="9" id="KW-0408">Iron</keyword>
<dbReference type="InterPro" id="IPR037024">
    <property type="entry name" value="NiFe_Hase_small_N_sf"/>
</dbReference>
<feature type="region of interest" description="Disordered" evidence="11">
    <location>
        <begin position="335"/>
        <end position="373"/>
    </location>
</feature>
<evidence type="ECO:0000259" key="13">
    <source>
        <dbReference type="Pfam" id="PF14720"/>
    </source>
</evidence>
<dbReference type="RefSeq" id="WP_204037878.1">
    <property type="nucleotide sequence ID" value="NZ_BOPC01000101.1"/>
</dbReference>
<dbReference type="Gene3D" id="3.40.50.700">
    <property type="entry name" value="NADH:ubiquinone oxidoreductase-like, 20kDa subunit"/>
    <property type="match status" value="1"/>
</dbReference>
<sequence length="373" mass="40525">MTQGVRDPAVIPQENGFDEVTILWISEGMSCDGDSVSMTASGQPAIEDIVLGLIPGLPKVNLNNKVLSPAVGGEEFLAPYRKAARGEMTEPFILVIEGSIPNENINGDGYWTSFGNDEHTGEPLTLNWWIDQLAPKAWAVVAAGTCATYGGIHAMAGNPTGCMGLADYLGWDFRSQGGLPIVNVPGCPIQPENFMETLTWVLYHAAGSAPPPPLDHMLRPQWLFGKTVHEGCDRAAYYEQADFAKDYNSPKCQVKIGCWGPVINCNVPKRGWMGGVGGCPNVGGICIGCTMPGFPDKFMPFMDMPPGGSLSTLLIKPYGALIRRLRSITNVTANREPKWHHNGPELTSGYNPRWRPYAPADPRRQAAMERNKP</sequence>
<dbReference type="Pfam" id="PF01058">
    <property type="entry name" value="Oxidored_q6"/>
    <property type="match status" value="1"/>
</dbReference>
<evidence type="ECO:0000256" key="11">
    <source>
        <dbReference type="SAM" id="MobiDB-lite"/>
    </source>
</evidence>
<dbReference type="InterPro" id="IPR001821">
    <property type="entry name" value="NiFe_hydrogenase_ssu"/>
</dbReference>
<dbReference type="PRINTS" id="PR00614">
    <property type="entry name" value="NIHGNASESMLL"/>
</dbReference>
<comment type="subunit">
    <text evidence="4">Heterodimer of a large and a small subunit.</text>
</comment>
<comment type="subcellular location">
    <subcellularLocation>
        <location evidence="2">Cell envelope</location>
    </subcellularLocation>
</comment>
<evidence type="ECO:0000256" key="2">
    <source>
        <dbReference type="ARBA" id="ARBA00004196"/>
    </source>
</evidence>
<dbReference type="Proteomes" id="UP000653076">
    <property type="component" value="Unassembled WGS sequence"/>
</dbReference>
<dbReference type="Gene3D" id="4.10.480.10">
    <property type="entry name" value="Cytochrome-c3 hydrogenase, C-terminal domain"/>
    <property type="match status" value="1"/>
</dbReference>
<name>A0ABQ4JHX0_9ACTN</name>
<proteinExistence type="inferred from homology"/>
<feature type="domain" description="Cytochrome-c3 hydrogenase C-terminal" evidence="13">
    <location>
        <begin position="224"/>
        <end position="301"/>
    </location>
</feature>
<dbReference type="PANTHER" id="PTHR30013">
    <property type="entry name" value="NIFE / NIFESE HYDROGENASE SMALL SUBUNIT FAMILY MEMBER"/>
    <property type="match status" value="1"/>
</dbReference>
<evidence type="ECO:0000256" key="7">
    <source>
        <dbReference type="ARBA" id="ARBA00022729"/>
    </source>
</evidence>
<evidence type="ECO:0000313" key="15">
    <source>
        <dbReference type="Proteomes" id="UP000653076"/>
    </source>
</evidence>
<keyword evidence="8" id="KW-0560">Oxidoreductase</keyword>
<evidence type="ECO:0000256" key="5">
    <source>
        <dbReference type="ARBA" id="ARBA00022485"/>
    </source>
</evidence>
<evidence type="ECO:0000256" key="10">
    <source>
        <dbReference type="ARBA" id="ARBA00023014"/>
    </source>
</evidence>
<reference evidence="14 15" key="1">
    <citation type="submission" date="2021-01" db="EMBL/GenBank/DDBJ databases">
        <title>Whole genome shotgun sequence of Verrucosispora qiuiae NBRC 106684.</title>
        <authorList>
            <person name="Komaki H."/>
            <person name="Tamura T."/>
        </authorList>
    </citation>
    <scope>NUCLEOTIDE SEQUENCE [LARGE SCALE GENOMIC DNA]</scope>
    <source>
        <strain evidence="14 15">NBRC 106684</strain>
    </source>
</reference>
<evidence type="ECO:0000256" key="6">
    <source>
        <dbReference type="ARBA" id="ARBA00022723"/>
    </source>
</evidence>
<evidence type="ECO:0000256" key="8">
    <source>
        <dbReference type="ARBA" id="ARBA00023002"/>
    </source>
</evidence>
<dbReference type="EMBL" id="BOPC01000101">
    <property type="protein sequence ID" value="GIJ30214.1"/>
    <property type="molecule type" value="Genomic_DNA"/>
</dbReference>
<dbReference type="Pfam" id="PF14720">
    <property type="entry name" value="NiFe_hyd_SSU_C"/>
    <property type="match status" value="1"/>
</dbReference>
<comment type="cofactor">
    <cofactor evidence="1">
        <name>[4Fe-4S] cluster</name>
        <dbReference type="ChEBI" id="CHEBI:49883"/>
    </cofactor>
</comment>
<dbReference type="InterPro" id="IPR006137">
    <property type="entry name" value="NADH_UbQ_OxRdtase-like_20kDa"/>
</dbReference>
<gene>
    <name evidence="14" type="ORF">Vqi01_53760</name>
</gene>